<dbReference type="OrthoDB" id="3579489at2"/>
<feature type="transmembrane region" description="Helical" evidence="8">
    <location>
        <begin position="60"/>
        <end position="84"/>
    </location>
</feature>
<dbReference type="RefSeq" id="WP_116684403.1">
    <property type="nucleotide sequence ID" value="NZ_QURL01000007.1"/>
</dbReference>
<dbReference type="EMBL" id="QURL01000007">
    <property type="protein sequence ID" value="RFC62465.1"/>
    <property type="molecule type" value="Genomic_DNA"/>
</dbReference>
<evidence type="ECO:0000256" key="7">
    <source>
        <dbReference type="ARBA" id="ARBA00023136"/>
    </source>
</evidence>
<dbReference type="Proteomes" id="UP000264310">
    <property type="component" value="Unassembled WGS sequence"/>
</dbReference>
<organism evidence="9 10">
    <name type="scientific">Fulvimarina endophytica</name>
    <dbReference type="NCBI Taxonomy" id="2293836"/>
    <lineage>
        <taxon>Bacteria</taxon>
        <taxon>Pseudomonadati</taxon>
        <taxon>Pseudomonadota</taxon>
        <taxon>Alphaproteobacteria</taxon>
        <taxon>Hyphomicrobiales</taxon>
        <taxon>Aurantimonadaceae</taxon>
        <taxon>Fulvimarina</taxon>
    </lineage>
</organism>
<dbReference type="PANTHER" id="PTHR34979:SF1">
    <property type="entry name" value="INNER MEMBRANE PROTEIN YGAZ"/>
    <property type="match status" value="1"/>
</dbReference>
<comment type="similarity">
    <text evidence="2">Belongs to the AzlC family.</text>
</comment>
<keyword evidence="10" id="KW-1185">Reference proteome</keyword>
<feature type="transmembrane region" description="Helical" evidence="8">
    <location>
        <begin position="162"/>
        <end position="179"/>
    </location>
</feature>
<comment type="subcellular location">
    <subcellularLocation>
        <location evidence="1">Cell membrane</location>
        <topology evidence="1">Multi-pass membrane protein</topology>
    </subcellularLocation>
</comment>
<evidence type="ECO:0000256" key="1">
    <source>
        <dbReference type="ARBA" id="ARBA00004651"/>
    </source>
</evidence>
<keyword evidence="6 8" id="KW-1133">Transmembrane helix</keyword>
<evidence type="ECO:0000313" key="9">
    <source>
        <dbReference type="EMBL" id="RFC62465.1"/>
    </source>
</evidence>
<feature type="transmembrane region" description="Helical" evidence="8">
    <location>
        <begin position="210"/>
        <end position="227"/>
    </location>
</feature>
<dbReference type="AlphaFoldDB" id="A0A371WZS8"/>
<dbReference type="InterPro" id="IPR011606">
    <property type="entry name" value="Brnchd-chn_aa_trnsp_permease"/>
</dbReference>
<feature type="transmembrane region" description="Helical" evidence="8">
    <location>
        <begin position="134"/>
        <end position="156"/>
    </location>
</feature>
<keyword evidence="5 8" id="KW-0812">Transmembrane</keyword>
<evidence type="ECO:0000313" key="10">
    <source>
        <dbReference type="Proteomes" id="UP000264310"/>
    </source>
</evidence>
<feature type="transmembrane region" description="Helical" evidence="8">
    <location>
        <begin position="186"/>
        <end position="204"/>
    </location>
</feature>
<gene>
    <name evidence="9" type="ORF">DYI37_16740</name>
</gene>
<keyword evidence="7 8" id="KW-0472">Membrane</keyword>
<dbReference type="PANTHER" id="PTHR34979">
    <property type="entry name" value="INNER MEMBRANE PROTEIN YGAZ"/>
    <property type="match status" value="1"/>
</dbReference>
<reference evidence="9 10" key="1">
    <citation type="submission" date="2018-08" db="EMBL/GenBank/DDBJ databases">
        <title>Fulvimarina sp. 85, whole genome shotgun sequence.</title>
        <authorList>
            <person name="Tuo L."/>
        </authorList>
    </citation>
    <scope>NUCLEOTIDE SEQUENCE [LARGE SCALE GENOMIC DNA]</scope>
    <source>
        <strain evidence="9 10">85</strain>
    </source>
</reference>
<evidence type="ECO:0000256" key="4">
    <source>
        <dbReference type="ARBA" id="ARBA00022475"/>
    </source>
</evidence>
<proteinExistence type="inferred from homology"/>
<evidence type="ECO:0000256" key="2">
    <source>
        <dbReference type="ARBA" id="ARBA00010735"/>
    </source>
</evidence>
<sequence length="248" mass="25783">MSGAHESDSDTKSAVRDVVPIILAIIPFGMVYGTVAASAQLSLVETIGFSASVYAGASQLAALQLVGIGAPVWSVLVTVFALNFRHVLYSASIGRHLDGFPRPIKALAFFLLVDPTFAAAEARAAKGALTVPYYLVYALLLYVCWLAASALGFVFGSLIEDTSVYGIDFVLPAYFLAMVMTFRSRAAFWPVASASAGASIILYTLVGPPWHVTLGALAGITVAACLPQRTGKSAAAHPADDPAGGGVL</sequence>
<evidence type="ECO:0000256" key="8">
    <source>
        <dbReference type="SAM" id="Phobius"/>
    </source>
</evidence>
<evidence type="ECO:0000256" key="3">
    <source>
        <dbReference type="ARBA" id="ARBA00022448"/>
    </source>
</evidence>
<comment type="caution">
    <text evidence="9">The sequence shown here is derived from an EMBL/GenBank/DDBJ whole genome shotgun (WGS) entry which is preliminary data.</text>
</comment>
<name>A0A371WZS8_9HYPH</name>
<protein>
    <submittedName>
        <fullName evidence="9">Branched-chain amino acid ABC transporter permease</fullName>
    </submittedName>
</protein>
<dbReference type="GO" id="GO:0005886">
    <property type="term" value="C:plasma membrane"/>
    <property type="evidence" value="ECO:0007669"/>
    <property type="project" value="UniProtKB-SubCell"/>
</dbReference>
<feature type="transmembrane region" description="Helical" evidence="8">
    <location>
        <begin position="18"/>
        <end position="39"/>
    </location>
</feature>
<accession>A0A371WZS8</accession>
<keyword evidence="4" id="KW-1003">Cell membrane</keyword>
<keyword evidence="3" id="KW-0813">Transport</keyword>
<dbReference type="Pfam" id="PF03591">
    <property type="entry name" value="AzlC"/>
    <property type="match status" value="1"/>
</dbReference>
<evidence type="ECO:0000256" key="5">
    <source>
        <dbReference type="ARBA" id="ARBA00022692"/>
    </source>
</evidence>
<evidence type="ECO:0000256" key="6">
    <source>
        <dbReference type="ARBA" id="ARBA00022989"/>
    </source>
</evidence>
<dbReference type="GO" id="GO:1903785">
    <property type="term" value="P:L-valine transmembrane transport"/>
    <property type="evidence" value="ECO:0007669"/>
    <property type="project" value="TreeGrafter"/>
</dbReference>